<comment type="caution">
    <text evidence="6">The sequence shown here is derived from an EMBL/GenBank/DDBJ whole genome shotgun (WGS) entry which is preliminary data.</text>
</comment>
<dbReference type="InterPro" id="IPR019734">
    <property type="entry name" value="TPR_rpt"/>
</dbReference>
<dbReference type="RefSeq" id="WP_273264751.1">
    <property type="nucleotide sequence ID" value="NZ_JAAZVV010000005.1"/>
</dbReference>
<dbReference type="InterPro" id="IPR039565">
    <property type="entry name" value="BamD-like"/>
</dbReference>
<protein>
    <recommendedName>
        <fullName evidence="5">Outer membrane lipoprotein BamD-like domain-containing protein</fullName>
    </recommendedName>
</protein>
<dbReference type="SUPFAM" id="SSF48452">
    <property type="entry name" value="TPR-like"/>
    <property type="match status" value="1"/>
</dbReference>
<dbReference type="PROSITE" id="PS51257">
    <property type="entry name" value="PROKAR_LIPOPROTEIN"/>
    <property type="match status" value="1"/>
</dbReference>
<organism evidence="6 7">
    <name type="scientific">Flexistipes sinusarabici</name>
    <dbReference type="NCBI Taxonomy" id="2352"/>
    <lineage>
        <taxon>Bacteria</taxon>
        <taxon>Pseudomonadati</taxon>
        <taxon>Deferribacterota</taxon>
        <taxon>Deferribacteres</taxon>
        <taxon>Deferribacterales</taxon>
        <taxon>Flexistipitaceae</taxon>
        <taxon>Flexistipes</taxon>
    </lineage>
</organism>
<evidence type="ECO:0000256" key="2">
    <source>
        <dbReference type="ARBA" id="ARBA00023136"/>
    </source>
</evidence>
<reference evidence="6 7" key="1">
    <citation type="journal article" date="2018" name="Nat. Biotechnol.">
        <title>A standardized bacterial taxonomy based on genome phylogeny substantially revises the tree of life.</title>
        <authorList>
            <person name="Parks D.H."/>
            <person name="Chuvochina M."/>
            <person name="Waite D.W."/>
            <person name="Rinke C."/>
            <person name="Skarshewski A."/>
            <person name="Chaumeil P.A."/>
            <person name="Hugenholtz P."/>
        </authorList>
    </citation>
    <scope>NUCLEOTIDE SEQUENCE [LARGE SCALE GENOMIC DNA]</scope>
    <source>
        <strain evidence="6">UBA8672</strain>
    </source>
</reference>
<dbReference type="Pfam" id="PF13525">
    <property type="entry name" value="YfiO"/>
    <property type="match status" value="1"/>
</dbReference>
<dbReference type="HAMAP" id="MF_00922">
    <property type="entry name" value="OM_assembly_BamD"/>
    <property type="match status" value="1"/>
</dbReference>
<sequence>MKRIVLLLIASLMVFSCAGKNAGEITANELFQQGLNQFSEEDYNDAAKLFERTIMKANTPELAASAQLFLADSYFMMEDYAQAIPSYEQYLNIYGGSKEEPRVIYRLATSYYRLIPSIDRDQTNTRKALKQFEILEKRYPEFAKEKNTDKLINKLRNKLARKEMYIADFYFRIGEEEAAAARLKNIVENYKNTKMFPRAALRLSEYFIEKGKHETQAVTYLNSVLRQENGKQYLSEVSEMLDKLQKDMGSE</sequence>
<feature type="chain" id="PRO_5017682236" description="Outer membrane lipoprotein BamD-like domain-containing protein" evidence="4">
    <location>
        <begin position="23"/>
        <end position="251"/>
    </location>
</feature>
<name>A0A3D5QEP2_FLESI</name>
<keyword evidence="2" id="KW-0472">Membrane</keyword>
<keyword evidence="3" id="KW-0998">Cell outer membrane</keyword>
<dbReference type="SMART" id="SM00028">
    <property type="entry name" value="TPR"/>
    <property type="match status" value="2"/>
</dbReference>
<dbReference type="Gene3D" id="1.25.40.10">
    <property type="entry name" value="Tetratricopeptide repeat domain"/>
    <property type="match status" value="1"/>
</dbReference>
<dbReference type="Proteomes" id="UP000262325">
    <property type="component" value="Unassembled WGS sequence"/>
</dbReference>
<evidence type="ECO:0000259" key="5">
    <source>
        <dbReference type="Pfam" id="PF13525"/>
    </source>
</evidence>
<dbReference type="InterPro" id="IPR017689">
    <property type="entry name" value="BamD"/>
</dbReference>
<proteinExistence type="inferred from homology"/>
<evidence type="ECO:0000313" key="7">
    <source>
        <dbReference type="Proteomes" id="UP000262325"/>
    </source>
</evidence>
<feature type="domain" description="Outer membrane lipoprotein BamD-like" evidence="5">
    <location>
        <begin position="25"/>
        <end position="203"/>
    </location>
</feature>
<keyword evidence="1 4" id="KW-0732">Signal</keyword>
<dbReference type="AlphaFoldDB" id="A0A3D5QEP2"/>
<dbReference type="InterPro" id="IPR011990">
    <property type="entry name" value="TPR-like_helical_dom_sf"/>
</dbReference>
<dbReference type="EMBL" id="DPPF01000232">
    <property type="protein sequence ID" value="HCW94188.1"/>
    <property type="molecule type" value="Genomic_DNA"/>
</dbReference>
<evidence type="ECO:0000256" key="1">
    <source>
        <dbReference type="ARBA" id="ARBA00022729"/>
    </source>
</evidence>
<feature type="signal peptide" evidence="4">
    <location>
        <begin position="1"/>
        <end position="22"/>
    </location>
</feature>
<dbReference type="NCBIfam" id="TIGR03302">
    <property type="entry name" value="OM_YfiO"/>
    <property type="match status" value="1"/>
</dbReference>
<gene>
    <name evidence="6" type="ORF">DHM44_10970</name>
</gene>
<evidence type="ECO:0000256" key="4">
    <source>
        <dbReference type="SAM" id="SignalP"/>
    </source>
</evidence>
<evidence type="ECO:0000256" key="3">
    <source>
        <dbReference type="ARBA" id="ARBA00023237"/>
    </source>
</evidence>
<evidence type="ECO:0000313" key="6">
    <source>
        <dbReference type="EMBL" id="HCW94188.1"/>
    </source>
</evidence>
<accession>A0A3D5QEP2</accession>